<feature type="domain" description="CdsD C-terminal" evidence="2">
    <location>
        <begin position="56"/>
        <end position="96"/>
    </location>
</feature>
<evidence type="ECO:0000313" key="4">
    <source>
        <dbReference type="Proteomes" id="UP000255061"/>
    </source>
</evidence>
<evidence type="ECO:0000313" key="3">
    <source>
        <dbReference type="EMBL" id="SUI92641.1"/>
    </source>
</evidence>
<gene>
    <name evidence="3" type="ORF">NCTC10736_03570</name>
</gene>
<evidence type="ECO:0000259" key="2">
    <source>
        <dbReference type="Pfam" id="PF23862"/>
    </source>
</evidence>
<name>A0A380B423_9GAMM</name>
<dbReference type="Pfam" id="PF23862">
    <property type="entry name" value="CdsD_C"/>
    <property type="match status" value="1"/>
</dbReference>
<dbReference type="InterPro" id="IPR056283">
    <property type="entry name" value="CdsD_C"/>
</dbReference>
<dbReference type="EMBL" id="UGYV01000001">
    <property type="protein sequence ID" value="SUI92641.1"/>
    <property type="molecule type" value="Genomic_DNA"/>
</dbReference>
<evidence type="ECO:0000256" key="1">
    <source>
        <dbReference type="SAM" id="SignalP"/>
    </source>
</evidence>
<protein>
    <recommendedName>
        <fullName evidence="2">CdsD C-terminal domain-containing protein</fullName>
    </recommendedName>
</protein>
<reference evidence="3 4" key="1">
    <citation type="submission" date="2018-06" db="EMBL/GenBank/DDBJ databases">
        <authorList>
            <consortium name="Pathogen Informatics"/>
            <person name="Doyle S."/>
        </authorList>
    </citation>
    <scope>NUCLEOTIDE SEQUENCE [LARGE SCALE GENOMIC DNA]</scope>
    <source>
        <strain evidence="3 4">NCTC10736</strain>
    </source>
</reference>
<keyword evidence="1" id="KW-0732">Signal</keyword>
<dbReference type="AlphaFoldDB" id="A0A380B423"/>
<dbReference type="RefSeq" id="WP_115406905.1">
    <property type="nucleotide sequence ID" value="NZ_UGYV01000001.1"/>
</dbReference>
<dbReference type="Proteomes" id="UP000255061">
    <property type="component" value="Unassembled WGS sequence"/>
</dbReference>
<proteinExistence type="predicted"/>
<feature type="signal peptide" evidence="1">
    <location>
        <begin position="1"/>
        <end position="22"/>
    </location>
</feature>
<accession>A0A380B423</accession>
<organism evidence="3 4">
    <name type="scientific">Shewanella morhuae</name>
    <dbReference type="NCBI Taxonomy" id="365591"/>
    <lineage>
        <taxon>Bacteria</taxon>
        <taxon>Pseudomonadati</taxon>
        <taxon>Pseudomonadota</taxon>
        <taxon>Gammaproteobacteria</taxon>
        <taxon>Alteromonadales</taxon>
        <taxon>Shewanellaceae</taxon>
        <taxon>Shewanella</taxon>
    </lineage>
</organism>
<sequence>MCLNKSYIISMLLCLNSTDVLAESLRDPTLPGKGFTAVTTTSQTQDQAIVLNSIVSSGNTAYAVINNQILSVGDSIQGLKIVNITPAYVSLSDGRKLTLFQAIIER</sequence>
<feature type="chain" id="PRO_5016722902" description="CdsD C-terminal domain-containing protein" evidence="1">
    <location>
        <begin position="23"/>
        <end position="106"/>
    </location>
</feature>